<keyword evidence="5" id="KW-1185">Reference proteome</keyword>
<dbReference type="RefSeq" id="WP_171607676.1">
    <property type="nucleotide sequence ID" value="NZ_WHPF01000006.1"/>
</dbReference>
<evidence type="ECO:0000259" key="3">
    <source>
        <dbReference type="Pfam" id="PF00210"/>
    </source>
</evidence>
<organism evidence="4 5">
    <name type="scientific">Limnovirga soli</name>
    <dbReference type="NCBI Taxonomy" id="2656915"/>
    <lineage>
        <taxon>Bacteria</taxon>
        <taxon>Pseudomonadati</taxon>
        <taxon>Bacteroidota</taxon>
        <taxon>Chitinophagia</taxon>
        <taxon>Chitinophagales</taxon>
        <taxon>Chitinophagaceae</taxon>
        <taxon>Limnovirga</taxon>
    </lineage>
</organism>
<dbReference type="Gene3D" id="1.20.1260.10">
    <property type="match status" value="1"/>
</dbReference>
<dbReference type="GO" id="GO:0008199">
    <property type="term" value="F:ferric iron binding"/>
    <property type="evidence" value="ECO:0007669"/>
    <property type="project" value="InterPro"/>
</dbReference>
<dbReference type="PANTHER" id="PTHR42932">
    <property type="entry name" value="GENERAL STRESS PROTEIN 20U"/>
    <property type="match status" value="1"/>
</dbReference>
<dbReference type="AlphaFoldDB" id="A0A8J8JWW8"/>
<sequence length="162" mass="18816">MKPSIGITENNRQAVANELAVLLADEYVLYTKTRNAHWNIEGIHFYEKHKFFEVQFTQLDEMIDKVAERIRSLGHYADASLKSFLAITHLAEIVVDGNTSNNYIKELLMDHESIIIHCRENVHRFGNEYKDFGTSDFVTGLMEDHEKMAWFLRSHLKETAQA</sequence>
<dbReference type="PRINTS" id="PR01346">
    <property type="entry name" value="HELNAPAPROT"/>
</dbReference>
<dbReference type="InterPro" id="IPR012347">
    <property type="entry name" value="Ferritin-like"/>
</dbReference>
<evidence type="ECO:0000256" key="1">
    <source>
        <dbReference type="ARBA" id="ARBA00009497"/>
    </source>
</evidence>
<gene>
    <name evidence="4" type="ORF">GD597_09765</name>
</gene>
<proteinExistence type="inferred from homology"/>
<protein>
    <submittedName>
        <fullName evidence="4">DNA starvation/stationary phase protection protein</fullName>
    </submittedName>
</protein>
<dbReference type="InterPro" id="IPR008331">
    <property type="entry name" value="Ferritin_DPS_dom"/>
</dbReference>
<feature type="domain" description="Ferritin/DPS" evidence="3">
    <location>
        <begin position="18"/>
        <end position="160"/>
    </location>
</feature>
<evidence type="ECO:0000256" key="2">
    <source>
        <dbReference type="RuleBase" id="RU003875"/>
    </source>
</evidence>
<dbReference type="InterPro" id="IPR023188">
    <property type="entry name" value="DPS_DNA-bd_CS"/>
</dbReference>
<dbReference type="CDD" id="cd01043">
    <property type="entry name" value="DPS"/>
    <property type="match status" value="1"/>
</dbReference>
<dbReference type="SUPFAM" id="SSF47240">
    <property type="entry name" value="Ferritin-like"/>
    <property type="match status" value="1"/>
</dbReference>
<evidence type="ECO:0000313" key="5">
    <source>
        <dbReference type="Proteomes" id="UP000598971"/>
    </source>
</evidence>
<reference evidence="4" key="1">
    <citation type="submission" date="2019-10" db="EMBL/GenBank/DDBJ databases">
        <title>Draft genome sequence of Panacibacter sp. KCS-6.</title>
        <authorList>
            <person name="Yim K.J."/>
        </authorList>
    </citation>
    <scope>NUCLEOTIDE SEQUENCE</scope>
    <source>
        <strain evidence="4">KCS-6</strain>
    </source>
</reference>
<comment type="similarity">
    <text evidence="1 2">Belongs to the Dps family.</text>
</comment>
<dbReference type="PROSITE" id="PS00819">
    <property type="entry name" value="DPS_2"/>
    <property type="match status" value="1"/>
</dbReference>
<dbReference type="InterPro" id="IPR009078">
    <property type="entry name" value="Ferritin-like_SF"/>
</dbReference>
<name>A0A8J8JWW8_9BACT</name>
<dbReference type="EMBL" id="WHPF01000006">
    <property type="protein sequence ID" value="NNV55746.1"/>
    <property type="molecule type" value="Genomic_DNA"/>
</dbReference>
<dbReference type="PANTHER" id="PTHR42932:SF3">
    <property type="entry name" value="DNA PROTECTION DURING STARVATION PROTEIN"/>
    <property type="match status" value="1"/>
</dbReference>
<dbReference type="GO" id="GO:0016722">
    <property type="term" value="F:oxidoreductase activity, acting on metal ions"/>
    <property type="evidence" value="ECO:0007669"/>
    <property type="project" value="InterPro"/>
</dbReference>
<comment type="caution">
    <text evidence="4">The sequence shown here is derived from an EMBL/GenBank/DDBJ whole genome shotgun (WGS) entry which is preliminary data.</text>
</comment>
<accession>A0A8J8JWW8</accession>
<dbReference type="PIRSF" id="PIRSF005900">
    <property type="entry name" value="Dps"/>
    <property type="match status" value="1"/>
</dbReference>
<dbReference type="Proteomes" id="UP000598971">
    <property type="component" value="Unassembled WGS sequence"/>
</dbReference>
<dbReference type="InterPro" id="IPR002177">
    <property type="entry name" value="DPS_DNA-bd"/>
</dbReference>
<dbReference type="Pfam" id="PF00210">
    <property type="entry name" value="Ferritin"/>
    <property type="match status" value="1"/>
</dbReference>
<evidence type="ECO:0000313" key="4">
    <source>
        <dbReference type="EMBL" id="NNV55746.1"/>
    </source>
</evidence>